<sequence length="128" mass="14941">MAGFGMNRDEAIYWGADVDSQGNQIKYNHKYRVKGQDPDTRWWCISVNLDGFFIPNEYNRYSFSKTDVKRETDGSWVIKLSTEEQSGNWIPLGYQSGHYRITLRCYNPNSSMIKNSENTTLPLIIRED</sequence>
<organism evidence="2">
    <name type="scientific">marine sediment metagenome</name>
    <dbReference type="NCBI Taxonomy" id="412755"/>
    <lineage>
        <taxon>unclassified sequences</taxon>
        <taxon>metagenomes</taxon>
        <taxon>ecological metagenomes</taxon>
    </lineage>
</organism>
<dbReference type="PANTHER" id="PTHR36509">
    <property type="entry name" value="BLL3101 PROTEIN"/>
    <property type="match status" value="1"/>
</dbReference>
<dbReference type="InterPro" id="IPR010621">
    <property type="entry name" value="DUF1214"/>
</dbReference>
<gene>
    <name evidence="2" type="ORF">LCGC14_1030030</name>
</gene>
<dbReference type="SUPFAM" id="SSF160935">
    <property type="entry name" value="VPA0735-like"/>
    <property type="match status" value="1"/>
</dbReference>
<evidence type="ECO:0000259" key="1">
    <source>
        <dbReference type="Pfam" id="PF06742"/>
    </source>
</evidence>
<dbReference type="Pfam" id="PF06742">
    <property type="entry name" value="DUF1214"/>
    <property type="match status" value="1"/>
</dbReference>
<dbReference type="Gene3D" id="2.60.120.600">
    <property type="entry name" value="Domain of unknown function DUF1214, C-terminal domain"/>
    <property type="match status" value="1"/>
</dbReference>
<name>A0A0F9NGL5_9ZZZZ</name>
<reference evidence="2" key="1">
    <citation type="journal article" date="2015" name="Nature">
        <title>Complex archaea that bridge the gap between prokaryotes and eukaryotes.</title>
        <authorList>
            <person name="Spang A."/>
            <person name="Saw J.H."/>
            <person name="Jorgensen S.L."/>
            <person name="Zaremba-Niedzwiedzka K."/>
            <person name="Martijn J."/>
            <person name="Lind A.E."/>
            <person name="van Eijk R."/>
            <person name="Schleper C."/>
            <person name="Guy L."/>
            <person name="Ettema T.J."/>
        </authorList>
    </citation>
    <scope>NUCLEOTIDE SEQUENCE</scope>
</reference>
<proteinExistence type="predicted"/>
<accession>A0A0F9NGL5</accession>
<dbReference type="EMBL" id="LAZR01004175">
    <property type="protein sequence ID" value="KKN11087.1"/>
    <property type="molecule type" value="Genomic_DNA"/>
</dbReference>
<evidence type="ECO:0000313" key="2">
    <source>
        <dbReference type="EMBL" id="KKN11087.1"/>
    </source>
</evidence>
<dbReference type="InterPro" id="IPR037049">
    <property type="entry name" value="DUF1214_C_sf"/>
</dbReference>
<comment type="caution">
    <text evidence="2">The sequence shown here is derived from an EMBL/GenBank/DDBJ whole genome shotgun (WGS) entry which is preliminary data.</text>
</comment>
<dbReference type="PANTHER" id="PTHR36509:SF2">
    <property type="entry name" value="BLL3101 PROTEIN"/>
    <property type="match status" value="1"/>
</dbReference>
<dbReference type="AlphaFoldDB" id="A0A0F9NGL5"/>
<feature type="domain" description="DUF1214" evidence="1">
    <location>
        <begin position="10"/>
        <end position="109"/>
    </location>
</feature>
<protein>
    <recommendedName>
        <fullName evidence="1">DUF1214 domain-containing protein</fullName>
    </recommendedName>
</protein>